<dbReference type="SUPFAM" id="SSF56784">
    <property type="entry name" value="HAD-like"/>
    <property type="match status" value="1"/>
</dbReference>
<gene>
    <name evidence="1" type="ORF">OHJ16_15090</name>
</gene>
<dbReference type="Proteomes" id="UP001072034">
    <property type="component" value="Unassembled WGS sequence"/>
</dbReference>
<name>A0ABT4IC83_9ACTO</name>
<sequence length="223" mass="24064">MSAPAARDGTAVVVYDLDGVITRRDSFTAVVVDRLRRAPLRLLKALPAVVPMVLSMRADRRQRAARRVAQIALGGLHEPGYITLATAFGRRIGASPSWVRDETVQRIRRQHAEGARIVIATATERRLAEVLLTAAGVPYDLLSASALIETPSGMKFADHRVGMRKAEALREQGVPIEAAEFVTDSLADLPTARAAGRVVLIGASPRTRRRYARAGVSLAGPVM</sequence>
<dbReference type="InterPro" id="IPR023214">
    <property type="entry name" value="HAD_sf"/>
</dbReference>
<dbReference type="Gene3D" id="3.40.50.1000">
    <property type="entry name" value="HAD superfamily/HAD-like"/>
    <property type="match status" value="1"/>
</dbReference>
<dbReference type="InterPro" id="IPR036412">
    <property type="entry name" value="HAD-like_sf"/>
</dbReference>
<comment type="caution">
    <text evidence="1">The sequence shown here is derived from an EMBL/GenBank/DDBJ whole genome shotgun (WGS) entry which is preliminary data.</text>
</comment>
<evidence type="ECO:0000313" key="2">
    <source>
        <dbReference type="Proteomes" id="UP001072034"/>
    </source>
</evidence>
<reference evidence="1" key="1">
    <citation type="submission" date="2022-10" db="EMBL/GenBank/DDBJ databases">
        <title>Genome sequence of Actinomyces israelii ATCC 10048.</title>
        <authorList>
            <person name="Watt R.M."/>
            <person name="Tong W.M."/>
        </authorList>
    </citation>
    <scope>NUCLEOTIDE SEQUENCE</scope>
    <source>
        <strain evidence="1">ATCC 10048</strain>
    </source>
</reference>
<keyword evidence="2" id="KW-1185">Reference proteome</keyword>
<dbReference type="EMBL" id="JAPTMY010000049">
    <property type="protein sequence ID" value="MCZ0859361.1"/>
    <property type="molecule type" value="Genomic_DNA"/>
</dbReference>
<proteinExistence type="predicted"/>
<dbReference type="Pfam" id="PF12710">
    <property type="entry name" value="HAD"/>
    <property type="match status" value="1"/>
</dbReference>
<organism evidence="1 2">
    <name type="scientific">Actinomyces israelii</name>
    <dbReference type="NCBI Taxonomy" id="1659"/>
    <lineage>
        <taxon>Bacteria</taxon>
        <taxon>Bacillati</taxon>
        <taxon>Actinomycetota</taxon>
        <taxon>Actinomycetes</taxon>
        <taxon>Actinomycetales</taxon>
        <taxon>Actinomycetaceae</taxon>
        <taxon>Actinomyces</taxon>
    </lineage>
</organism>
<accession>A0ABT4IC83</accession>
<protein>
    <submittedName>
        <fullName evidence="1">Haloacid dehalogenase-like hydrolase</fullName>
    </submittedName>
</protein>
<evidence type="ECO:0000313" key="1">
    <source>
        <dbReference type="EMBL" id="MCZ0859361.1"/>
    </source>
</evidence>
<dbReference type="RefSeq" id="WP_268918582.1">
    <property type="nucleotide sequence ID" value="NZ_JAPTMY010000049.1"/>
</dbReference>